<accession>A0ABR2N1L5</accession>
<evidence type="ECO:0000313" key="2">
    <source>
        <dbReference type="EMBL" id="KAK8970379.1"/>
    </source>
</evidence>
<dbReference type="SUPFAM" id="SSF46938">
    <property type="entry name" value="CRAL/TRIO N-terminal domain"/>
    <property type="match status" value="1"/>
</dbReference>
<dbReference type="PROSITE" id="PS50191">
    <property type="entry name" value="CRAL_TRIO"/>
    <property type="match status" value="1"/>
</dbReference>
<dbReference type="PANTHER" id="PTHR46277">
    <property type="entry name" value="OS03G0850700 PROTEIN"/>
    <property type="match status" value="1"/>
</dbReference>
<evidence type="ECO:0000313" key="3">
    <source>
        <dbReference type="Proteomes" id="UP001412067"/>
    </source>
</evidence>
<dbReference type="InterPro" id="IPR036273">
    <property type="entry name" value="CRAL/TRIO_N_dom_sf"/>
</dbReference>
<dbReference type="CDD" id="cd00170">
    <property type="entry name" value="SEC14"/>
    <property type="match status" value="1"/>
</dbReference>
<comment type="caution">
    <text evidence="2">The sequence shown here is derived from an EMBL/GenBank/DDBJ whole genome shotgun (WGS) entry which is preliminary data.</text>
</comment>
<dbReference type="InterPro" id="IPR001251">
    <property type="entry name" value="CRAL-TRIO_dom"/>
</dbReference>
<proteinExistence type="predicted"/>
<evidence type="ECO:0000259" key="1">
    <source>
        <dbReference type="PROSITE" id="PS50191"/>
    </source>
</evidence>
<protein>
    <recommendedName>
        <fullName evidence="1">CRAL-TRIO domain-containing protein</fullName>
    </recommendedName>
</protein>
<feature type="domain" description="CRAL-TRIO" evidence="1">
    <location>
        <begin position="75"/>
        <end position="237"/>
    </location>
</feature>
<gene>
    <name evidence="2" type="ORF">KSP40_PGU018472</name>
</gene>
<dbReference type="Pfam" id="PF00650">
    <property type="entry name" value="CRAL_TRIO"/>
    <property type="match status" value="1"/>
</dbReference>
<sequence length="243" mass="27922">MGSERECDGGDEAEKKAALMRKIVERKDSGAKDVDDSTIKRFLNARDLDVDKAANFLLKHLAWKREAIPNGFISESEVPNEIAQEKMFSQGFDKMGRPIGVVLGCKHDARARDLSEFKRFVVYIIAKLCSRMQRNQEKFTIIADLQGWGYSNCDIRAYIAALDILQNNYPERLGKLLIVHVPYLFMKAWKAIYPFIDNTTKSKIVFIENKSMTEELLEDIDESQLPEKYGGRLRLVPIQESYF</sequence>
<dbReference type="InterPro" id="IPR036865">
    <property type="entry name" value="CRAL-TRIO_dom_sf"/>
</dbReference>
<dbReference type="EMBL" id="JBBWWR010000002">
    <property type="protein sequence ID" value="KAK8970379.1"/>
    <property type="molecule type" value="Genomic_DNA"/>
</dbReference>
<organism evidence="2 3">
    <name type="scientific">Platanthera guangdongensis</name>
    <dbReference type="NCBI Taxonomy" id="2320717"/>
    <lineage>
        <taxon>Eukaryota</taxon>
        <taxon>Viridiplantae</taxon>
        <taxon>Streptophyta</taxon>
        <taxon>Embryophyta</taxon>
        <taxon>Tracheophyta</taxon>
        <taxon>Spermatophyta</taxon>
        <taxon>Magnoliopsida</taxon>
        <taxon>Liliopsida</taxon>
        <taxon>Asparagales</taxon>
        <taxon>Orchidaceae</taxon>
        <taxon>Orchidoideae</taxon>
        <taxon>Orchideae</taxon>
        <taxon>Orchidinae</taxon>
        <taxon>Platanthera</taxon>
    </lineage>
</organism>
<keyword evidence="3" id="KW-1185">Reference proteome</keyword>
<dbReference type="Proteomes" id="UP001412067">
    <property type="component" value="Unassembled WGS sequence"/>
</dbReference>
<reference evidence="2 3" key="1">
    <citation type="journal article" date="2022" name="Nat. Plants">
        <title>Genomes of leafy and leafless Platanthera orchids illuminate the evolution of mycoheterotrophy.</title>
        <authorList>
            <person name="Li M.H."/>
            <person name="Liu K.W."/>
            <person name="Li Z."/>
            <person name="Lu H.C."/>
            <person name="Ye Q.L."/>
            <person name="Zhang D."/>
            <person name="Wang J.Y."/>
            <person name="Li Y.F."/>
            <person name="Zhong Z.M."/>
            <person name="Liu X."/>
            <person name="Yu X."/>
            <person name="Liu D.K."/>
            <person name="Tu X.D."/>
            <person name="Liu B."/>
            <person name="Hao Y."/>
            <person name="Liao X.Y."/>
            <person name="Jiang Y.T."/>
            <person name="Sun W.H."/>
            <person name="Chen J."/>
            <person name="Chen Y.Q."/>
            <person name="Ai Y."/>
            <person name="Zhai J.W."/>
            <person name="Wu S.S."/>
            <person name="Zhou Z."/>
            <person name="Hsiao Y.Y."/>
            <person name="Wu W.L."/>
            <person name="Chen Y.Y."/>
            <person name="Lin Y.F."/>
            <person name="Hsu J.L."/>
            <person name="Li C.Y."/>
            <person name="Wang Z.W."/>
            <person name="Zhao X."/>
            <person name="Zhong W.Y."/>
            <person name="Ma X.K."/>
            <person name="Ma L."/>
            <person name="Huang J."/>
            <person name="Chen G.Z."/>
            <person name="Huang M.Z."/>
            <person name="Huang L."/>
            <person name="Peng D.H."/>
            <person name="Luo Y.B."/>
            <person name="Zou S.Q."/>
            <person name="Chen S.P."/>
            <person name="Lan S."/>
            <person name="Tsai W.C."/>
            <person name="Van de Peer Y."/>
            <person name="Liu Z.J."/>
        </authorList>
    </citation>
    <scope>NUCLEOTIDE SEQUENCE [LARGE SCALE GENOMIC DNA]</scope>
    <source>
        <strain evidence="2">Lor288</strain>
    </source>
</reference>
<name>A0ABR2N1L5_9ASPA</name>
<dbReference type="SUPFAM" id="SSF52087">
    <property type="entry name" value="CRAL/TRIO domain"/>
    <property type="match status" value="1"/>
</dbReference>
<dbReference type="PANTHER" id="PTHR46277:SF3">
    <property type="entry name" value="BINDING PROTEIN, PUTATIVE-RELATED"/>
    <property type="match status" value="1"/>
</dbReference>
<dbReference type="Gene3D" id="3.40.525.10">
    <property type="entry name" value="CRAL-TRIO lipid binding domain"/>
    <property type="match status" value="1"/>
</dbReference>
<dbReference type="SMART" id="SM00516">
    <property type="entry name" value="SEC14"/>
    <property type="match status" value="1"/>
</dbReference>